<dbReference type="InterPro" id="IPR007712">
    <property type="entry name" value="RelE/ParE_toxin"/>
</dbReference>
<sequence>MLAGKYALRYIPRFEQDLNEIVDYIVFKLHNPAGAINLINKMENAIVERLNCPLSFEPFQSNRKRKNPYYRIYVDNFTVYYVVIGNVMEIRRVLYRGRDVSKIIK</sequence>
<dbReference type="KEGG" id="fwa:DCMF_25190"/>
<reference evidence="2 3" key="1">
    <citation type="submission" date="2016-10" db="EMBL/GenBank/DDBJ databases">
        <title>Complete Genome Sequence of Peptococcaceae strain DCMF.</title>
        <authorList>
            <person name="Edwards R.J."/>
            <person name="Holland S.I."/>
            <person name="Deshpande N.P."/>
            <person name="Wong Y.K."/>
            <person name="Ertan H."/>
            <person name="Manefield M."/>
            <person name="Russell T.L."/>
            <person name="Lee M.J."/>
        </authorList>
    </citation>
    <scope>NUCLEOTIDE SEQUENCE [LARGE SCALE GENOMIC DNA]</scope>
    <source>
        <strain evidence="2 3">DCMF</strain>
    </source>
</reference>
<evidence type="ECO:0008006" key="4">
    <source>
        <dbReference type="Google" id="ProtNLM"/>
    </source>
</evidence>
<gene>
    <name evidence="2" type="ORF">DCMF_25190</name>
</gene>
<dbReference type="Gene3D" id="3.30.2310.20">
    <property type="entry name" value="RelE-like"/>
    <property type="match status" value="1"/>
</dbReference>
<name>A0A3G1KYQ1_FORW1</name>
<dbReference type="OrthoDB" id="362857at2"/>
<evidence type="ECO:0000256" key="1">
    <source>
        <dbReference type="ARBA" id="ARBA00022649"/>
    </source>
</evidence>
<evidence type="ECO:0000313" key="2">
    <source>
        <dbReference type="EMBL" id="ATW27608.1"/>
    </source>
</evidence>
<keyword evidence="1" id="KW-1277">Toxin-antitoxin system</keyword>
<dbReference type="Pfam" id="PF05016">
    <property type="entry name" value="ParE_toxin"/>
    <property type="match status" value="1"/>
</dbReference>
<evidence type="ECO:0000313" key="3">
    <source>
        <dbReference type="Proteomes" id="UP000323521"/>
    </source>
</evidence>
<dbReference type="InterPro" id="IPR035093">
    <property type="entry name" value="RelE/ParE_toxin_dom_sf"/>
</dbReference>
<dbReference type="RefSeq" id="WP_148136978.1">
    <property type="nucleotide sequence ID" value="NZ_CP017634.1"/>
</dbReference>
<accession>A0A3G1KYQ1</accession>
<dbReference type="AlphaFoldDB" id="A0A3G1KYQ1"/>
<dbReference type="EMBL" id="CP017634">
    <property type="protein sequence ID" value="ATW27608.1"/>
    <property type="molecule type" value="Genomic_DNA"/>
</dbReference>
<proteinExistence type="predicted"/>
<dbReference type="Proteomes" id="UP000323521">
    <property type="component" value="Chromosome"/>
</dbReference>
<protein>
    <recommendedName>
        <fullName evidence="4">Type II toxin-antitoxin system RelE/ParE family toxin</fullName>
    </recommendedName>
</protein>
<organism evidence="2 3">
    <name type="scientific">Formimonas warabiya</name>
    <dbReference type="NCBI Taxonomy" id="1761012"/>
    <lineage>
        <taxon>Bacteria</taxon>
        <taxon>Bacillati</taxon>
        <taxon>Bacillota</taxon>
        <taxon>Clostridia</taxon>
        <taxon>Eubacteriales</taxon>
        <taxon>Peptococcaceae</taxon>
        <taxon>Candidatus Formimonas</taxon>
    </lineage>
</organism>
<keyword evidence="3" id="KW-1185">Reference proteome</keyword>